<gene>
    <name evidence="2" type="ordered locus">Kfla_2044</name>
</gene>
<name>D2PR00_KRIFD</name>
<dbReference type="PANTHER" id="PTHR35010:SF2">
    <property type="entry name" value="BLL4672 PROTEIN"/>
    <property type="match status" value="1"/>
</dbReference>
<sequence>MADIGGFLKSCRARLSPADVGLPTGPGFRRVAGLRREELATLAGISVDYYTRLEQGRCDGVSENVLDGLAAALRLTEDERRHLHQLARPAAPAPRRAEVRPGLRQVLHAIGSATPAFVLGRRMDILAWNALAAALITDFAALAIRERNLARLVLLNDEVSRRYPDRELVVRNTVGFLRLDAGRHPTDRELAELVAELCERHPDFREQWELHTVRRKRFGVKRFDHPDVGKLELDYETLYHPDDDEQLLIVYSAKPGSPAEAKLQRLAGVKDSSPGVAPVR</sequence>
<dbReference type="PROSITE" id="PS50943">
    <property type="entry name" value="HTH_CROC1"/>
    <property type="match status" value="1"/>
</dbReference>
<dbReference type="EMBL" id="CP001736">
    <property type="protein sequence ID" value="ADB31133.1"/>
    <property type="molecule type" value="Genomic_DNA"/>
</dbReference>
<dbReference type="Pfam" id="PF17765">
    <property type="entry name" value="MLTR_LBD"/>
    <property type="match status" value="1"/>
</dbReference>
<evidence type="ECO:0000313" key="2">
    <source>
        <dbReference type="EMBL" id="ADB31133.1"/>
    </source>
</evidence>
<dbReference type="HOGENOM" id="CLU_057862_1_0_11"/>
<dbReference type="AlphaFoldDB" id="D2PR00"/>
<proteinExistence type="predicted"/>
<dbReference type="Proteomes" id="UP000007967">
    <property type="component" value="Chromosome"/>
</dbReference>
<dbReference type="CDD" id="cd00093">
    <property type="entry name" value="HTH_XRE"/>
    <property type="match status" value="1"/>
</dbReference>
<dbReference type="InterPro" id="IPR041413">
    <property type="entry name" value="MLTR_LBD"/>
</dbReference>
<reference evidence="3" key="1">
    <citation type="submission" date="2009-09" db="EMBL/GenBank/DDBJ databases">
        <title>The complete genome of Kribbella flavida DSM 17836.</title>
        <authorList>
            <consortium name="US DOE Joint Genome Institute (JGI-PGF)"/>
            <person name="Lucas S."/>
            <person name="Copeland A."/>
            <person name="Lapidus A."/>
            <person name="Glavina del Rio T."/>
            <person name="Dalin E."/>
            <person name="Tice H."/>
            <person name="Bruce D."/>
            <person name="Goodwin L."/>
            <person name="Pitluck S."/>
            <person name="Kyrpides N."/>
            <person name="Mavromatis K."/>
            <person name="Ivanova N."/>
            <person name="Saunders E."/>
            <person name="Brettin T."/>
            <person name="Detter J.C."/>
            <person name="Han C."/>
            <person name="Larimer F."/>
            <person name="Land M."/>
            <person name="Hauser L."/>
            <person name="Markowitz V."/>
            <person name="Cheng J.-F."/>
            <person name="Hugenholtz P."/>
            <person name="Woyke T."/>
            <person name="Wu D."/>
            <person name="Pukall R."/>
            <person name="Klenk H.-P."/>
            <person name="Eisen J.A."/>
        </authorList>
    </citation>
    <scope>NUCLEOTIDE SEQUENCE [LARGE SCALE GENOMIC DNA]</scope>
    <source>
        <strain evidence="3">DSM 17836 / JCM 10339 / NBRC 14399</strain>
    </source>
</reference>
<dbReference type="Pfam" id="PF13560">
    <property type="entry name" value="HTH_31"/>
    <property type="match status" value="1"/>
</dbReference>
<dbReference type="Gene3D" id="1.10.260.40">
    <property type="entry name" value="lambda repressor-like DNA-binding domains"/>
    <property type="match status" value="1"/>
</dbReference>
<feature type="domain" description="HTH cro/C1-type" evidence="1">
    <location>
        <begin position="29"/>
        <end position="80"/>
    </location>
</feature>
<organism evidence="2 3">
    <name type="scientific">Kribbella flavida (strain DSM 17836 / JCM 10339 / NBRC 14399)</name>
    <dbReference type="NCBI Taxonomy" id="479435"/>
    <lineage>
        <taxon>Bacteria</taxon>
        <taxon>Bacillati</taxon>
        <taxon>Actinomycetota</taxon>
        <taxon>Actinomycetes</taxon>
        <taxon>Propionibacteriales</taxon>
        <taxon>Kribbellaceae</taxon>
        <taxon>Kribbella</taxon>
    </lineage>
</organism>
<dbReference type="KEGG" id="kfl:Kfla_2044"/>
<dbReference type="InterPro" id="IPR001387">
    <property type="entry name" value="Cro/C1-type_HTH"/>
</dbReference>
<dbReference type="InterPro" id="IPR010982">
    <property type="entry name" value="Lambda_DNA-bd_dom_sf"/>
</dbReference>
<dbReference type="eggNOG" id="COG1396">
    <property type="taxonomic scope" value="Bacteria"/>
</dbReference>
<dbReference type="SMART" id="SM00530">
    <property type="entry name" value="HTH_XRE"/>
    <property type="match status" value="1"/>
</dbReference>
<accession>D2PR00</accession>
<dbReference type="PANTHER" id="PTHR35010">
    <property type="entry name" value="BLL4672 PROTEIN-RELATED"/>
    <property type="match status" value="1"/>
</dbReference>
<dbReference type="OrthoDB" id="3212310at2"/>
<protein>
    <submittedName>
        <fullName evidence="2">Helix-turn-helix domain protein</fullName>
    </submittedName>
</protein>
<evidence type="ECO:0000313" key="3">
    <source>
        <dbReference type="Proteomes" id="UP000007967"/>
    </source>
</evidence>
<dbReference type="RefSeq" id="WP_012919689.1">
    <property type="nucleotide sequence ID" value="NC_013729.1"/>
</dbReference>
<reference evidence="2 3" key="2">
    <citation type="journal article" date="2010" name="Stand. Genomic Sci.">
        <title>Complete genome sequence of Kribbella flavida type strain (IFO 14399).</title>
        <authorList>
            <person name="Pukall R."/>
            <person name="Lapidus A."/>
            <person name="Glavina Del Rio T."/>
            <person name="Copeland A."/>
            <person name="Tice H."/>
            <person name="Cheng J.-F."/>
            <person name="Lucas S."/>
            <person name="Chen F."/>
            <person name="Nolan M."/>
            <person name="LaButti K."/>
            <person name="Pati A."/>
            <person name="Ivanova N."/>
            <person name="Mavrommatis K."/>
            <person name="Mikhailova N."/>
            <person name="Pitluck S."/>
            <person name="Bruce D."/>
            <person name="Goodwin L."/>
            <person name="Land M."/>
            <person name="Hauser L."/>
            <person name="Chang Y.-J."/>
            <person name="Jeffries C.D."/>
            <person name="Chen A."/>
            <person name="Palaniappan K."/>
            <person name="Chain P."/>
            <person name="Rohde M."/>
            <person name="Goeker M."/>
            <person name="Bristow J."/>
            <person name="Eisen J.A."/>
            <person name="Markowitz V."/>
            <person name="Hugenholtz P."/>
            <person name="Kyrpides N.C."/>
            <person name="Klenk H.-P."/>
            <person name="Brettin T."/>
        </authorList>
    </citation>
    <scope>NUCLEOTIDE SEQUENCE [LARGE SCALE GENOMIC DNA]</scope>
    <source>
        <strain evidence="3">DSM 17836 / JCM 10339 / NBRC 14399</strain>
    </source>
</reference>
<keyword evidence="3" id="KW-1185">Reference proteome</keyword>
<dbReference type="Gene3D" id="3.30.450.180">
    <property type="match status" value="1"/>
</dbReference>
<dbReference type="SUPFAM" id="SSF47413">
    <property type="entry name" value="lambda repressor-like DNA-binding domains"/>
    <property type="match status" value="1"/>
</dbReference>
<dbReference type="GO" id="GO:0003677">
    <property type="term" value="F:DNA binding"/>
    <property type="evidence" value="ECO:0007669"/>
    <property type="project" value="InterPro"/>
</dbReference>
<evidence type="ECO:0000259" key="1">
    <source>
        <dbReference type="PROSITE" id="PS50943"/>
    </source>
</evidence>